<protein>
    <submittedName>
        <fullName evidence="2">Uncharacterized protein</fullName>
    </submittedName>
</protein>
<proteinExistence type="predicted"/>
<sequence length="680" mass="75291">MKGPEETGDTRGNPPTNGIVQHDSNMRKSGVTRPGIEPGSPWWEASRLTAQPPRPHAMKGHRLNYARSGLLELCFFRKSHTQKEPAPKEISDIDPRDIICRKTYPVHEGKANNTAVISAVGNASVFSRKKVKLELAVAYFPRTRLLHVERVRQQDFRKKESPVLALQDILFGDRYTEIGLVLAVVETLHARGNLDGFSSTEELTQLLDRHYGGRHSRLLVTSPGERHLPPLYITLISAWHNATWPDSLASRGDSCLPGFGQYESRWRQLVALITALYLALRLHGDYTNGSQENHNLTRVNVRKQALRGRQACSIVFREGGDDHAGAREGRRTKDRAGAAGEDVFSWDRVLRRDEEQEAGSHSYYRQPSMTAACKDKGSRQLTAAPGASSPAAATAAGLPGSPTWRGPAGLLALTSSAAELLASHLGEPGFDSRRSRFPDFRTRRCCRSAGFLGDLPFLPHLHSGAAPYSPRFTLIASQGLHVKGAAYLAIESLPIVPAIHCLKRAKNLQVAGQISPLHYNRTRRRDVGTSFVSQQPVNQSPAGSAANRETFRAMHIPHHDQQVKAVHGMQTNVLGAYAARTCTSNHVAQQLEEKPVPRASHIQSENGISSLFAYLLFVSARAKLLSYRPHNRIRHLFTKQALCLRKEHSHKGKCELVFLKPVNLRRPALSFAVSLLINHV</sequence>
<name>A0ABQ9GE29_9NEOP</name>
<dbReference type="Proteomes" id="UP001159363">
    <property type="component" value="Chromosome 12"/>
</dbReference>
<feature type="region of interest" description="Disordered" evidence="1">
    <location>
        <begin position="1"/>
        <end position="60"/>
    </location>
</feature>
<evidence type="ECO:0000313" key="2">
    <source>
        <dbReference type="EMBL" id="KAJ8870437.1"/>
    </source>
</evidence>
<keyword evidence="3" id="KW-1185">Reference proteome</keyword>
<reference evidence="2 3" key="1">
    <citation type="submission" date="2023-02" db="EMBL/GenBank/DDBJ databases">
        <title>LHISI_Scaffold_Assembly.</title>
        <authorList>
            <person name="Stuart O.P."/>
            <person name="Cleave R."/>
            <person name="Magrath M.J.L."/>
            <person name="Mikheyev A.S."/>
        </authorList>
    </citation>
    <scope>NUCLEOTIDE SEQUENCE [LARGE SCALE GENOMIC DNA]</scope>
    <source>
        <strain evidence="2">Daus_M_001</strain>
        <tissue evidence="2">Leg muscle</tissue>
    </source>
</reference>
<feature type="region of interest" description="Disordered" evidence="1">
    <location>
        <begin position="374"/>
        <end position="399"/>
    </location>
</feature>
<evidence type="ECO:0000256" key="1">
    <source>
        <dbReference type="SAM" id="MobiDB-lite"/>
    </source>
</evidence>
<comment type="caution">
    <text evidence="2">The sequence shown here is derived from an EMBL/GenBank/DDBJ whole genome shotgun (WGS) entry which is preliminary data.</text>
</comment>
<accession>A0ABQ9GE29</accession>
<evidence type="ECO:0000313" key="3">
    <source>
        <dbReference type="Proteomes" id="UP001159363"/>
    </source>
</evidence>
<feature type="compositionally biased region" description="Polar residues" evidence="1">
    <location>
        <begin position="13"/>
        <end position="23"/>
    </location>
</feature>
<dbReference type="EMBL" id="JARBHB010000013">
    <property type="protein sequence ID" value="KAJ8870437.1"/>
    <property type="molecule type" value="Genomic_DNA"/>
</dbReference>
<feature type="compositionally biased region" description="Low complexity" evidence="1">
    <location>
        <begin position="381"/>
        <end position="399"/>
    </location>
</feature>
<organism evidence="2 3">
    <name type="scientific">Dryococelus australis</name>
    <dbReference type="NCBI Taxonomy" id="614101"/>
    <lineage>
        <taxon>Eukaryota</taxon>
        <taxon>Metazoa</taxon>
        <taxon>Ecdysozoa</taxon>
        <taxon>Arthropoda</taxon>
        <taxon>Hexapoda</taxon>
        <taxon>Insecta</taxon>
        <taxon>Pterygota</taxon>
        <taxon>Neoptera</taxon>
        <taxon>Polyneoptera</taxon>
        <taxon>Phasmatodea</taxon>
        <taxon>Verophasmatodea</taxon>
        <taxon>Anareolatae</taxon>
        <taxon>Phasmatidae</taxon>
        <taxon>Eurycanthinae</taxon>
        <taxon>Dryococelus</taxon>
    </lineage>
</organism>
<gene>
    <name evidence="2" type="ORF">PR048_029459</name>
</gene>